<dbReference type="RefSeq" id="WP_171655618.1">
    <property type="nucleotide sequence ID" value="NZ_WHOD01000109.1"/>
</dbReference>
<dbReference type="AlphaFoldDB" id="A0A972K5T1"/>
<sequence>MTQATRVTQLRCEYMTNPFGIDVKKPRLSWRLSTDRRGTRQIAYQVRVAYTEKNLIHESNLVWDLGKVLDGVIRENFLIFGKGGRSRALRAVE</sequence>
<reference evidence="1" key="1">
    <citation type="submission" date="2019-10" db="EMBL/GenBank/DDBJ databases">
        <title>Description of Paenibacillus glebae sp. nov.</title>
        <authorList>
            <person name="Carlier A."/>
            <person name="Qi S."/>
        </authorList>
    </citation>
    <scope>NUCLEOTIDE SEQUENCE</scope>
    <source>
        <strain evidence="1">LMG 31456</strain>
    </source>
</reference>
<keyword evidence="2" id="KW-1185">Reference proteome</keyword>
<dbReference type="PANTHER" id="PTHR33307:SF6">
    <property type="entry name" value="ALPHA-RHAMNOSIDASE (EUROFUNG)-RELATED"/>
    <property type="match status" value="1"/>
</dbReference>
<dbReference type="Proteomes" id="UP000641588">
    <property type="component" value="Unassembled WGS sequence"/>
</dbReference>
<dbReference type="InterPro" id="IPR013783">
    <property type="entry name" value="Ig-like_fold"/>
</dbReference>
<dbReference type="InterPro" id="IPR016007">
    <property type="entry name" value="Alpha_rhamnosid"/>
</dbReference>
<name>A0A972K5T1_9BACL</name>
<dbReference type="PANTHER" id="PTHR33307">
    <property type="entry name" value="ALPHA-RHAMNOSIDASE (EUROFUNG)"/>
    <property type="match status" value="1"/>
</dbReference>
<comment type="caution">
    <text evidence="1">The sequence shown here is derived from an EMBL/GenBank/DDBJ whole genome shotgun (WGS) entry which is preliminary data.</text>
</comment>
<accession>A0A972K5T1</accession>
<dbReference type="Gene3D" id="2.60.40.10">
    <property type="entry name" value="Immunoglobulins"/>
    <property type="match status" value="1"/>
</dbReference>
<evidence type="ECO:0000313" key="1">
    <source>
        <dbReference type="EMBL" id="NOU97387.1"/>
    </source>
</evidence>
<gene>
    <name evidence="1" type="ORF">GC093_29765</name>
</gene>
<protein>
    <submittedName>
        <fullName evidence="1">Uncharacterized protein</fullName>
    </submittedName>
</protein>
<dbReference type="EMBL" id="WHOD01000109">
    <property type="protein sequence ID" value="NOU97387.1"/>
    <property type="molecule type" value="Genomic_DNA"/>
</dbReference>
<dbReference type="Pfam" id="PF25788">
    <property type="entry name" value="Ig_Rha78A_N"/>
    <property type="match status" value="1"/>
</dbReference>
<organism evidence="1 2">
    <name type="scientific">Paenibacillus foliorum</name>
    <dbReference type="NCBI Taxonomy" id="2654974"/>
    <lineage>
        <taxon>Bacteria</taxon>
        <taxon>Bacillati</taxon>
        <taxon>Bacillota</taxon>
        <taxon>Bacilli</taxon>
        <taxon>Bacillales</taxon>
        <taxon>Paenibacillaceae</taxon>
        <taxon>Paenibacillus</taxon>
    </lineage>
</organism>
<evidence type="ECO:0000313" key="2">
    <source>
        <dbReference type="Proteomes" id="UP000641588"/>
    </source>
</evidence>
<proteinExistence type="predicted"/>